<keyword evidence="6" id="KW-1185">Reference proteome</keyword>
<evidence type="ECO:0000313" key="5">
    <source>
        <dbReference type="EMBL" id="KAJ5403452.1"/>
    </source>
</evidence>
<proteinExistence type="inferred from homology"/>
<organism evidence="5 6">
    <name type="scientific">Penicillium cosmopolitanum</name>
    <dbReference type="NCBI Taxonomy" id="1131564"/>
    <lineage>
        <taxon>Eukaryota</taxon>
        <taxon>Fungi</taxon>
        <taxon>Dikarya</taxon>
        <taxon>Ascomycota</taxon>
        <taxon>Pezizomycotina</taxon>
        <taxon>Eurotiomycetes</taxon>
        <taxon>Eurotiomycetidae</taxon>
        <taxon>Eurotiales</taxon>
        <taxon>Aspergillaceae</taxon>
        <taxon>Penicillium</taxon>
    </lineage>
</organism>
<dbReference type="Pfam" id="PF00135">
    <property type="entry name" value="COesterase"/>
    <property type="match status" value="1"/>
</dbReference>
<keyword evidence="2 3" id="KW-0378">Hydrolase</keyword>
<dbReference type="InterPro" id="IPR050654">
    <property type="entry name" value="AChE-related_enzymes"/>
</dbReference>
<dbReference type="OrthoDB" id="408631at2759"/>
<evidence type="ECO:0000256" key="2">
    <source>
        <dbReference type="ARBA" id="ARBA00022801"/>
    </source>
</evidence>
<evidence type="ECO:0000259" key="4">
    <source>
        <dbReference type="Pfam" id="PF00135"/>
    </source>
</evidence>
<evidence type="ECO:0000313" key="6">
    <source>
        <dbReference type="Proteomes" id="UP001147747"/>
    </source>
</evidence>
<dbReference type="InterPro" id="IPR029058">
    <property type="entry name" value="AB_hydrolase_fold"/>
</dbReference>
<protein>
    <recommendedName>
        <fullName evidence="3">Carboxylic ester hydrolase</fullName>
        <ecNumber evidence="3">3.1.1.-</ecNumber>
    </recommendedName>
</protein>
<dbReference type="PROSITE" id="PS00122">
    <property type="entry name" value="CARBOXYLESTERASE_B_1"/>
    <property type="match status" value="1"/>
</dbReference>
<comment type="similarity">
    <text evidence="1 3">Belongs to the type-B carboxylesterase/lipase family.</text>
</comment>
<dbReference type="PROSITE" id="PS00941">
    <property type="entry name" value="CARBOXYLESTERASE_B_2"/>
    <property type="match status" value="1"/>
</dbReference>
<dbReference type="PANTHER" id="PTHR43918">
    <property type="entry name" value="ACETYLCHOLINESTERASE"/>
    <property type="match status" value="1"/>
</dbReference>
<reference evidence="5" key="2">
    <citation type="journal article" date="2023" name="IMA Fungus">
        <title>Comparative genomic study of the Penicillium genus elucidates a diverse pangenome and 15 lateral gene transfer events.</title>
        <authorList>
            <person name="Petersen C."/>
            <person name="Sorensen T."/>
            <person name="Nielsen M.R."/>
            <person name="Sondergaard T.E."/>
            <person name="Sorensen J.L."/>
            <person name="Fitzpatrick D.A."/>
            <person name="Frisvad J.C."/>
            <person name="Nielsen K.L."/>
        </authorList>
    </citation>
    <scope>NUCLEOTIDE SEQUENCE</scope>
    <source>
        <strain evidence="5">IBT 29677</strain>
    </source>
</reference>
<dbReference type="GeneID" id="81366940"/>
<dbReference type="RefSeq" id="XP_056490694.1">
    <property type="nucleotide sequence ID" value="XM_056627960.1"/>
</dbReference>
<dbReference type="InterPro" id="IPR019826">
    <property type="entry name" value="Carboxylesterase_B_AS"/>
</dbReference>
<dbReference type="InterPro" id="IPR019819">
    <property type="entry name" value="Carboxylesterase_B_CS"/>
</dbReference>
<feature type="domain" description="Carboxylesterase type B" evidence="4">
    <location>
        <begin position="42"/>
        <end position="524"/>
    </location>
</feature>
<dbReference type="GO" id="GO:0072330">
    <property type="term" value="P:monocarboxylic acid biosynthetic process"/>
    <property type="evidence" value="ECO:0007669"/>
    <property type="project" value="UniProtKB-ARBA"/>
</dbReference>
<dbReference type="EC" id="3.1.1.-" evidence="3"/>
<keyword evidence="3" id="KW-0732">Signal</keyword>
<dbReference type="GO" id="GO:0052689">
    <property type="term" value="F:carboxylic ester hydrolase activity"/>
    <property type="evidence" value="ECO:0007669"/>
    <property type="project" value="TreeGrafter"/>
</dbReference>
<sequence>MLFLRLVSLSLLGLPDLLGGHPLEAKGFSGNPTVNLGYSEYEGTALSACVNQFLGIRYAAPPVGDLRFRAPQDPLRQDGVQDAKEFAPTCIGTAGILSDSINEDCLYVDVFAPSNATPKSKLPVWFFIQGGGYATNSDQNFNGTEVITRSNHSIIFVQINYRVGAFGFLASEKIRRNGDLNVGLLDQSKALEWARKYIHLFGGDPDHIVIHGDSAGGGSIAYHLTAYGGRERSFVGAISESPFLPTHRTVAESEFQFDKFVQDANCTDTDDEDVMECLRSRESATLQSADVKSRFPGTTQTPLWYFLPVVDDSFSPDLLYILFDQGKVRKVPVIVGNDNDEGTGFTPNVTTSVEFLAFIQANYPKLTAANLDLINRTYPLQEPVLPKHAPYFTPAELAYGEATFTCPGLEIASSMAAHNSPMKSWSYRYNVLDSSKQAAGLGVSHVSEKPAIFGPGNAGSCAGCSYFTYNAPMVPIVMDYWISFILTLDPNTHRNPVAPEWKPWGYSGDQRLKFQLNSTEMEAVPDAQFHRCSVWKHLSTIMEQK</sequence>
<feature type="signal peptide" evidence="3">
    <location>
        <begin position="1"/>
        <end position="20"/>
    </location>
</feature>
<feature type="chain" id="PRO_5041015418" description="Carboxylic ester hydrolase" evidence="3">
    <location>
        <begin position="21"/>
        <end position="545"/>
    </location>
</feature>
<accession>A0A9X0BBD2</accession>
<evidence type="ECO:0000256" key="3">
    <source>
        <dbReference type="RuleBase" id="RU361235"/>
    </source>
</evidence>
<dbReference type="GO" id="GO:0017000">
    <property type="term" value="P:antibiotic biosynthetic process"/>
    <property type="evidence" value="ECO:0007669"/>
    <property type="project" value="UniProtKB-ARBA"/>
</dbReference>
<dbReference type="InterPro" id="IPR002018">
    <property type="entry name" value="CarbesteraseB"/>
</dbReference>
<reference evidence="5" key="1">
    <citation type="submission" date="2022-12" db="EMBL/GenBank/DDBJ databases">
        <authorList>
            <person name="Petersen C."/>
        </authorList>
    </citation>
    <scope>NUCLEOTIDE SEQUENCE</scope>
    <source>
        <strain evidence="5">IBT 29677</strain>
    </source>
</reference>
<dbReference type="Proteomes" id="UP001147747">
    <property type="component" value="Unassembled WGS sequence"/>
</dbReference>
<dbReference type="AlphaFoldDB" id="A0A9X0BBD2"/>
<dbReference type="EMBL" id="JAPZBU010000005">
    <property type="protein sequence ID" value="KAJ5403452.1"/>
    <property type="molecule type" value="Genomic_DNA"/>
</dbReference>
<gene>
    <name evidence="5" type="ORF">N7509_003323</name>
</gene>
<dbReference type="SUPFAM" id="SSF53474">
    <property type="entry name" value="alpha/beta-Hydrolases"/>
    <property type="match status" value="1"/>
</dbReference>
<evidence type="ECO:0000256" key="1">
    <source>
        <dbReference type="ARBA" id="ARBA00005964"/>
    </source>
</evidence>
<dbReference type="PANTHER" id="PTHR43918:SF4">
    <property type="entry name" value="CARBOXYLIC ESTER HYDROLASE"/>
    <property type="match status" value="1"/>
</dbReference>
<dbReference type="Gene3D" id="3.40.50.1820">
    <property type="entry name" value="alpha/beta hydrolase"/>
    <property type="match status" value="1"/>
</dbReference>
<comment type="caution">
    <text evidence="5">The sequence shown here is derived from an EMBL/GenBank/DDBJ whole genome shotgun (WGS) entry which is preliminary data.</text>
</comment>
<name>A0A9X0BBD2_9EURO</name>